<name>A0A107ZHN9_9BURK</name>
<dbReference type="Proteomes" id="UP000068603">
    <property type="component" value="Unassembled WGS sequence"/>
</dbReference>
<evidence type="ECO:0000313" key="1">
    <source>
        <dbReference type="EMBL" id="KWA64228.1"/>
    </source>
</evidence>
<gene>
    <name evidence="1" type="ORF">WT44_11955</name>
</gene>
<dbReference type="STRING" id="1503054.WT74_11560"/>
<sequence>MNPVDRFSIETHAGPYESWPGRSRVLVGGRPADVTVPGYTLLRQFETRAGYLLVTDYDCPFEEAVTFSLLSKDLGKVLAQRTVGAMYGSYWLDDVTWTDERRFTATFVDVDGRWEFTIRDWSLPFVFSRLKMARVASSDRA</sequence>
<organism evidence="1">
    <name type="scientific">Burkholderia stagnalis</name>
    <dbReference type="NCBI Taxonomy" id="1503054"/>
    <lineage>
        <taxon>Bacteria</taxon>
        <taxon>Pseudomonadati</taxon>
        <taxon>Pseudomonadota</taxon>
        <taxon>Betaproteobacteria</taxon>
        <taxon>Burkholderiales</taxon>
        <taxon>Burkholderiaceae</taxon>
        <taxon>Burkholderia</taxon>
        <taxon>Burkholderia cepacia complex</taxon>
    </lineage>
</organism>
<dbReference type="AlphaFoldDB" id="A0A107ZHN9"/>
<evidence type="ECO:0000313" key="2">
    <source>
        <dbReference type="Proteomes" id="UP000068603"/>
    </source>
</evidence>
<dbReference type="RefSeq" id="WP_060150160.1">
    <property type="nucleotide sequence ID" value="NZ_LPGD01000098.1"/>
</dbReference>
<dbReference type="EMBL" id="LPHB01000034">
    <property type="protein sequence ID" value="KWA64228.1"/>
    <property type="molecule type" value="Genomic_DNA"/>
</dbReference>
<reference evidence="1 2" key="1">
    <citation type="submission" date="2015-11" db="EMBL/GenBank/DDBJ databases">
        <title>Expanding the genomic diversity of Burkholderia species for the development of highly accurate diagnostics.</title>
        <authorList>
            <person name="Sahl J."/>
            <person name="Keim P."/>
            <person name="Wagner D."/>
        </authorList>
    </citation>
    <scope>NUCLEOTIDE SEQUENCE [LARGE SCALE GENOMIC DNA]</scope>
    <source>
        <strain evidence="1 2">MSMB1960WGS</strain>
    </source>
</reference>
<proteinExistence type="predicted"/>
<comment type="caution">
    <text evidence="1">The sequence shown here is derived from an EMBL/GenBank/DDBJ whole genome shotgun (WGS) entry which is preliminary data.</text>
</comment>
<accession>A0A107ZHN9</accession>
<protein>
    <submittedName>
        <fullName evidence="1">Uncharacterized protein</fullName>
    </submittedName>
</protein>